<dbReference type="EMBL" id="JAAGWY010000001">
    <property type="protein sequence ID" value="NEN04719.1"/>
    <property type="molecule type" value="Genomic_DNA"/>
</dbReference>
<comment type="caution">
    <text evidence="2">The sequence shown here is derived from an EMBL/GenBank/DDBJ whole genome shotgun (WGS) entry which is preliminary data.</text>
</comment>
<feature type="signal peptide" evidence="1">
    <location>
        <begin position="1"/>
        <end position="25"/>
    </location>
</feature>
<reference evidence="2 3" key="1">
    <citation type="journal article" date="2014" name="J. Microbiol.">
        <title>Diaminobutyricibacter tongyongensis gen. nov., sp. nov. and Homoserinibacter gongjuensis gen. nov., sp. nov. belong to the family Microbacteriaceae.</title>
        <authorList>
            <person name="Kim S.J."/>
            <person name="Ahn J.H."/>
            <person name="Weon H.Y."/>
            <person name="Hamada M."/>
            <person name="Suzuki K."/>
            <person name="Kwon S.W."/>
        </authorList>
    </citation>
    <scope>NUCLEOTIDE SEQUENCE [LARGE SCALE GENOMIC DNA]</scope>
    <source>
        <strain evidence="2 3">NBRC 108724</strain>
    </source>
</reference>
<keyword evidence="1" id="KW-0732">Signal</keyword>
<dbReference type="PROSITE" id="PS51257">
    <property type="entry name" value="PROKAR_LIPOPROTEIN"/>
    <property type="match status" value="1"/>
</dbReference>
<gene>
    <name evidence="2" type="ORF">G3T36_02440</name>
</gene>
<name>A0A6L9XTJ7_9MICO</name>
<protein>
    <recommendedName>
        <fullName evidence="4">Sensor domain-containing protein</fullName>
    </recommendedName>
</protein>
<evidence type="ECO:0000256" key="1">
    <source>
        <dbReference type="SAM" id="SignalP"/>
    </source>
</evidence>
<evidence type="ECO:0008006" key="4">
    <source>
        <dbReference type="Google" id="ProtNLM"/>
    </source>
</evidence>
<keyword evidence="3" id="KW-1185">Reference proteome</keyword>
<feature type="chain" id="PRO_5039191239" description="Sensor domain-containing protein" evidence="1">
    <location>
        <begin position="26"/>
        <end position="204"/>
    </location>
</feature>
<evidence type="ECO:0000313" key="2">
    <source>
        <dbReference type="EMBL" id="NEN04719.1"/>
    </source>
</evidence>
<proteinExistence type="predicted"/>
<sequence>MKLSSATVLCIVVLALAGCSAPAAGAPTPSRSSAAAAAAAPVTTPGIVDGLPADCNGLFRGLETFVSPDGSLKLNPAWKSGPGTLRSIADGFGTYDPTLAGMLSADPGVICDWAPATGPSTTFLTTQLRQVDDATRQAALTRLKELGWGCSAEYDGEWCLTDDSHTGVSIGESQFLGRGVWLASDWNNAGPETYTPRLLQTLFG</sequence>
<accession>A0A6L9XTJ7</accession>
<dbReference type="Proteomes" id="UP000474967">
    <property type="component" value="Unassembled WGS sequence"/>
</dbReference>
<dbReference type="RefSeq" id="WP_163287819.1">
    <property type="nucleotide sequence ID" value="NZ_JAAGWY010000001.1"/>
</dbReference>
<organism evidence="2 3">
    <name type="scientific">Leifsonia tongyongensis</name>
    <dbReference type="NCBI Taxonomy" id="1268043"/>
    <lineage>
        <taxon>Bacteria</taxon>
        <taxon>Bacillati</taxon>
        <taxon>Actinomycetota</taxon>
        <taxon>Actinomycetes</taxon>
        <taxon>Micrococcales</taxon>
        <taxon>Microbacteriaceae</taxon>
        <taxon>Leifsonia</taxon>
    </lineage>
</organism>
<dbReference type="AlphaFoldDB" id="A0A6L9XTJ7"/>
<evidence type="ECO:0000313" key="3">
    <source>
        <dbReference type="Proteomes" id="UP000474967"/>
    </source>
</evidence>